<protein>
    <recommendedName>
        <fullName evidence="4">Type IV leader peptidase family protein</fullName>
    </recommendedName>
</protein>
<organism evidence="2 3">
    <name type="scientific">Ohtaekwangia koreensis</name>
    <dbReference type="NCBI Taxonomy" id="688867"/>
    <lineage>
        <taxon>Bacteria</taxon>
        <taxon>Pseudomonadati</taxon>
        <taxon>Bacteroidota</taxon>
        <taxon>Cytophagia</taxon>
        <taxon>Cytophagales</taxon>
        <taxon>Fulvivirgaceae</taxon>
        <taxon>Ohtaekwangia</taxon>
    </lineage>
</organism>
<feature type="transmembrane region" description="Helical" evidence="1">
    <location>
        <begin position="107"/>
        <end position="124"/>
    </location>
</feature>
<dbReference type="Proteomes" id="UP000190961">
    <property type="component" value="Unassembled WGS sequence"/>
</dbReference>
<keyword evidence="3" id="KW-1185">Reference proteome</keyword>
<keyword evidence="1" id="KW-0472">Membrane</keyword>
<dbReference type="EMBL" id="FUZU01000001">
    <property type="protein sequence ID" value="SKC59247.1"/>
    <property type="molecule type" value="Genomic_DNA"/>
</dbReference>
<evidence type="ECO:0000313" key="2">
    <source>
        <dbReference type="EMBL" id="SKC59247.1"/>
    </source>
</evidence>
<name>A0A1T5K677_9BACT</name>
<accession>A0A1T5K677</accession>
<feature type="transmembrane region" description="Helical" evidence="1">
    <location>
        <begin position="83"/>
        <end position="101"/>
    </location>
</feature>
<evidence type="ECO:0000256" key="1">
    <source>
        <dbReference type="SAM" id="Phobius"/>
    </source>
</evidence>
<feature type="transmembrane region" description="Helical" evidence="1">
    <location>
        <begin position="58"/>
        <end position="76"/>
    </location>
</feature>
<sequence>MLWFKFLVAGLLLSIAYEDFKNRMVRLVFYLLLVASLIILRFDNISLIGLLIDFGMNLAYLSLLLFMSLTVLYLRYKKITNPLLYIGVGDILLLLIFCIWFDTINFVVFNTVSLIVALIAHSLLKQFEFYNKHKTIPLAGIQSLCFLSLLIIRNIDAQPF</sequence>
<keyword evidence="1" id="KW-1133">Transmembrane helix</keyword>
<keyword evidence="1" id="KW-0812">Transmembrane</keyword>
<feature type="transmembrane region" description="Helical" evidence="1">
    <location>
        <begin position="136"/>
        <end position="155"/>
    </location>
</feature>
<evidence type="ECO:0008006" key="4">
    <source>
        <dbReference type="Google" id="ProtNLM"/>
    </source>
</evidence>
<feature type="transmembrane region" description="Helical" evidence="1">
    <location>
        <begin position="27"/>
        <end position="52"/>
    </location>
</feature>
<proteinExistence type="predicted"/>
<gene>
    <name evidence="2" type="ORF">SAMN05660236_1864</name>
</gene>
<dbReference type="AlphaFoldDB" id="A0A1T5K677"/>
<dbReference type="STRING" id="688867.SAMN05660236_1864"/>
<evidence type="ECO:0000313" key="3">
    <source>
        <dbReference type="Proteomes" id="UP000190961"/>
    </source>
</evidence>
<reference evidence="2 3" key="1">
    <citation type="submission" date="2017-02" db="EMBL/GenBank/DDBJ databases">
        <authorList>
            <person name="Peterson S.W."/>
        </authorList>
    </citation>
    <scope>NUCLEOTIDE SEQUENCE [LARGE SCALE GENOMIC DNA]</scope>
    <source>
        <strain evidence="2 3">DSM 25262</strain>
    </source>
</reference>